<feature type="region of interest" description="Disordered" evidence="1">
    <location>
        <begin position="182"/>
        <end position="213"/>
    </location>
</feature>
<organism evidence="2">
    <name type="scientific">marine sediment metagenome</name>
    <dbReference type="NCBI Taxonomy" id="412755"/>
    <lineage>
        <taxon>unclassified sequences</taxon>
        <taxon>metagenomes</taxon>
        <taxon>ecological metagenomes</taxon>
    </lineage>
</organism>
<proteinExistence type="predicted"/>
<dbReference type="Gene3D" id="2.60.40.1880">
    <property type="entry name" value="Invasion associated locus B (IalB) protein"/>
    <property type="match status" value="1"/>
</dbReference>
<comment type="caution">
    <text evidence="2">The sequence shown here is derived from an EMBL/GenBank/DDBJ whole genome shotgun (WGS) entry which is preliminary data.</text>
</comment>
<sequence>MKGYEGVMGWLKKLSASLLVLGAGLQMATAQEAYTPPASRVAYDDWLVECFERNEFDQECQIYQRVIMNNGSAIALVATLAFVPPDNYLGIQVALPLGIDLKEGATITIDDDASLDVGISRCTQQGCLFEGTVTDALEVALREGKSASVTVIVPSEGDFTIPLSLNGFSAALDEITPIQPPVEELSEAPPAPVEVPTQEEAVDNTLRPVTGTE</sequence>
<name>A0A0F9KW85_9ZZZZ</name>
<protein>
    <recommendedName>
        <fullName evidence="3">Invasion associated locus B family protein</fullName>
    </recommendedName>
</protein>
<evidence type="ECO:0000313" key="2">
    <source>
        <dbReference type="EMBL" id="KKM79061.1"/>
    </source>
</evidence>
<dbReference type="EMBL" id="LAZR01008391">
    <property type="protein sequence ID" value="KKM79061.1"/>
    <property type="molecule type" value="Genomic_DNA"/>
</dbReference>
<gene>
    <name evidence="2" type="ORF">LCGC14_1353760</name>
</gene>
<evidence type="ECO:0000256" key="1">
    <source>
        <dbReference type="SAM" id="MobiDB-lite"/>
    </source>
</evidence>
<accession>A0A0F9KW85</accession>
<dbReference type="InterPro" id="IPR010642">
    <property type="entry name" value="Invasion_prot_B"/>
</dbReference>
<dbReference type="AlphaFoldDB" id="A0A0F9KW85"/>
<evidence type="ECO:0008006" key="3">
    <source>
        <dbReference type="Google" id="ProtNLM"/>
    </source>
</evidence>
<reference evidence="2" key="1">
    <citation type="journal article" date="2015" name="Nature">
        <title>Complex archaea that bridge the gap between prokaryotes and eukaryotes.</title>
        <authorList>
            <person name="Spang A."/>
            <person name="Saw J.H."/>
            <person name="Jorgensen S.L."/>
            <person name="Zaremba-Niedzwiedzka K."/>
            <person name="Martijn J."/>
            <person name="Lind A.E."/>
            <person name="van Eijk R."/>
            <person name="Schleper C."/>
            <person name="Guy L."/>
            <person name="Ettema T.J."/>
        </authorList>
    </citation>
    <scope>NUCLEOTIDE SEQUENCE</scope>
</reference>
<dbReference type="InterPro" id="IPR038696">
    <property type="entry name" value="IalB_sf"/>
</dbReference>
<dbReference type="Pfam" id="PF06776">
    <property type="entry name" value="IalB"/>
    <property type="match status" value="1"/>
</dbReference>